<dbReference type="InterPro" id="IPR011527">
    <property type="entry name" value="ABC1_TM_dom"/>
</dbReference>
<organism evidence="12 13">
    <name type="scientific">Allobranchiibius huperziae</name>
    <dbReference type="NCBI Taxonomy" id="1874116"/>
    <lineage>
        <taxon>Bacteria</taxon>
        <taxon>Bacillati</taxon>
        <taxon>Actinomycetota</taxon>
        <taxon>Actinomycetes</taxon>
        <taxon>Micrococcales</taxon>
        <taxon>Dermacoccaceae</taxon>
        <taxon>Allobranchiibius</taxon>
    </lineage>
</organism>
<dbReference type="PROSITE" id="PS50893">
    <property type="entry name" value="ABC_TRANSPORTER_2"/>
    <property type="match status" value="1"/>
</dbReference>
<dbReference type="InterPro" id="IPR017871">
    <property type="entry name" value="ABC_transporter-like_CS"/>
</dbReference>
<dbReference type="GO" id="GO:0090374">
    <property type="term" value="P:oligopeptide export from mitochondrion"/>
    <property type="evidence" value="ECO:0007669"/>
    <property type="project" value="TreeGrafter"/>
</dbReference>
<dbReference type="Gene3D" id="3.40.50.300">
    <property type="entry name" value="P-loop containing nucleotide triphosphate hydrolases"/>
    <property type="match status" value="1"/>
</dbReference>
<dbReference type="RefSeq" id="WP_179478400.1">
    <property type="nucleotide sequence ID" value="NZ_JACCFW010000001.1"/>
</dbReference>
<dbReference type="GO" id="GO:0016887">
    <property type="term" value="F:ATP hydrolysis activity"/>
    <property type="evidence" value="ECO:0007669"/>
    <property type="project" value="InterPro"/>
</dbReference>
<sequence length="579" mass="62743">MLLGLLRRHLRPFLGLLGALAAAQLASVVCQLYLPSLNADILDKGVARGDTTYIWHLGGWMLAITVVQVGAAITAAFFGSTIAMSFGRDVRGAIFAQVSRFSAREVNEFGAPTLITRNTNDVQQVQLVVLMACTLMVSAPIMMVGGIFMALREDAPLAPLMVAAMVVLGIAVGLIVRRMIPGFRLMQKRVDGVNRVMREHLSGVRVIRAFVREPYEKERFAVANDELTQASIRVGRLMAALFPTVFMVMNVSTVGVWWFGGHQVDAGTIQIGSLTAYMTYLIQILMSVMMATFMVMMVPRAAVAAERIEGVLRTEPSVHPPAHVVEPEQIRGVVRFEDVEMQYPGADKPVLCGVDLVAHPGQTVAIIGSTGSGKSTLISLVARLFDTTHGTVSIDGVDVRDMDPDKLWGHLGIVPQRPYLFSGTVASNMRYGNPDATDEQIWDALAIAQATGFVRGLDGQLEAPVNQGGTNLSGGQRQRLCIARALVAHPRIYLFDDAFSALDLSTDRRLRTALAPHVRDATVFVVAQRISTIADADQIVVLDGGRMVGIGTHEELAQNCPTYQEIVESQRAEKVGSVA</sequence>
<comment type="subcellular location">
    <subcellularLocation>
        <location evidence="1">Cell membrane</location>
        <topology evidence="1">Multi-pass membrane protein</topology>
    </subcellularLocation>
</comment>
<feature type="transmembrane region" description="Helical" evidence="9">
    <location>
        <begin position="127"/>
        <end position="151"/>
    </location>
</feature>
<keyword evidence="2" id="KW-0813">Transport</keyword>
<dbReference type="InterPro" id="IPR003439">
    <property type="entry name" value="ABC_transporter-like_ATP-bd"/>
</dbReference>
<feature type="transmembrane region" description="Helical" evidence="9">
    <location>
        <begin position="157"/>
        <end position="176"/>
    </location>
</feature>
<dbReference type="GO" id="GO:0015421">
    <property type="term" value="F:ABC-type oligopeptide transporter activity"/>
    <property type="evidence" value="ECO:0007669"/>
    <property type="project" value="TreeGrafter"/>
</dbReference>
<comment type="caution">
    <text evidence="12">The sequence shown here is derived from an EMBL/GenBank/DDBJ whole genome shotgun (WGS) entry which is preliminary data.</text>
</comment>
<evidence type="ECO:0000256" key="7">
    <source>
        <dbReference type="ARBA" id="ARBA00022989"/>
    </source>
</evidence>
<dbReference type="InterPro" id="IPR003593">
    <property type="entry name" value="AAA+_ATPase"/>
</dbReference>
<proteinExistence type="predicted"/>
<dbReference type="GO" id="GO:0005886">
    <property type="term" value="C:plasma membrane"/>
    <property type="evidence" value="ECO:0007669"/>
    <property type="project" value="UniProtKB-SubCell"/>
</dbReference>
<dbReference type="PROSITE" id="PS50929">
    <property type="entry name" value="ABC_TM1F"/>
    <property type="match status" value="1"/>
</dbReference>
<feature type="transmembrane region" description="Helical" evidence="9">
    <location>
        <begin position="54"/>
        <end position="78"/>
    </location>
</feature>
<dbReference type="InterPro" id="IPR036640">
    <property type="entry name" value="ABC1_TM_sf"/>
</dbReference>
<evidence type="ECO:0000256" key="9">
    <source>
        <dbReference type="SAM" id="Phobius"/>
    </source>
</evidence>
<dbReference type="PROSITE" id="PS00211">
    <property type="entry name" value="ABC_TRANSPORTER_1"/>
    <property type="match status" value="1"/>
</dbReference>
<dbReference type="FunFam" id="1.20.1560.10:FF:000040">
    <property type="entry name" value="Multidrug ABC transporter ATP-binding protein"/>
    <property type="match status" value="1"/>
</dbReference>
<dbReference type="PANTHER" id="PTHR43394:SF1">
    <property type="entry name" value="ATP-BINDING CASSETTE SUB-FAMILY B MEMBER 10, MITOCHONDRIAL"/>
    <property type="match status" value="1"/>
</dbReference>
<feature type="domain" description="ABC transporter" evidence="10">
    <location>
        <begin position="334"/>
        <end position="569"/>
    </location>
</feature>
<dbReference type="FunFam" id="3.40.50.300:FF:000854">
    <property type="entry name" value="Multidrug ABC transporter ATP-binding protein"/>
    <property type="match status" value="1"/>
</dbReference>
<keyword evidence="5" id="KW-0547">Nucleotide-binding</keyword>
<name>A0A853DE86_9MICO</name>
<dbReference type="AlphaFoldDB" id="A0A853DE86"/>
<dbReference type="SUPFAM" id="SSF90123">
    <property type="entry name" value="ABC transporter transmembrane region"/>
    <property type="match status" value="1"/>
</dbReference>
<feature type="transmembrane region" description="Helical" evidence="9">
    <location>
        <begin position="237"/>
        <end position="260"/>
    </location>
</feature>
<evidence type="ECO:0000313" key="13">
    <source>
        <dbReference type="Proteomes" id="UP000571817"/>
    </source>
</evidence>
<dbReference type="Gene3D" id="1.20.1560.10">
    <property type="entry name" value="ABC transporter type 1, transmembrane domain"/>
    <property type="match status" value="1"/>
</dbReference>
<evidence type="ECO:0000259" key="11">
    <source>
        <dbReference type="PROSITE" id="PS50929"/>
    </source>
</evidence>
<keyword evidence="8 9" id="KW-0472">Membrane</keyword>
<keyword evidence="7 9" id="KW-1133">Transmembrane helix</keyword>
<evidence type="ECO:0000256" key="5">
    <source>
        <dbReference type="ARBA" id="ARBA00022741"/>
    </source>
</evidence>
<dbReference type="PANTHER" id="PTHR43394">
    <property type="entry name" value="ATP-DEPENDENT PERMEASE MDL1, MITOCHONDRIAL"/>
    <property type="match status" value="1"/>
</dbReference>
<evidence type="ECO:0000256" key="8">
    <source>
        <dbReference type="ARBA" id="ARBA00023136"/>
    </source>
</evidence>
<dbReference type="EMBL" id="JACCFW010000001">
    <property type="protein sequence ID" value="NYJ73251.1"/>
    <property type="molecule type" value="Genomic_DNA"/>
</dbReference>
<dbReference type="GO" id="GO:0005524">
    <property type="term" value="F:ATP binding"/>
    <property type="evidence" value="ECO:0007669"/>
    <property type="project" value="UniProtKB-KW"/>
</dbReference>
<dbReference type="Pfam" id="PF00664">
    <property type="entry name" value="ABC_membrane"/>
    <property type="match status" value="1"/>
</dbReference>
<dbReference type="SMART" id="SM00382">
    <property type="entry name" value="AAA"/>
    <property type="match status" value="1"/>
</dbReference>
<evidence type="ECO:0000256" key="3">
    <source>
        <dbReference type="ARBA" id="ARBA00022475"/>
    </source>
</evidence>
<dbReference type="SUPFAM" id="SSF52540">
    <property type="entry name" value="P-loop containing nucleoside triphosphate hydrolases"/>
    <property type="match status" value="1"/>
</dbReference>
<keyword evidence="6 12" id="KW-0067">ATP-binding</keyword>
<gene>
    <name evidence="12" type="ORF">HNR15_000214</name>
</gene>
<dbReference type="InterPro" id="IPR039421">
    <property type="entry name" value="Type_1_exporter"/>
</dbReference>
<evidence type="ECO:0000313" key="12">
    <source>
        <dbReference type="EMBL" id="NYJ73251.1"/>
    </source>
</evidence>
<evidence type="ECO:0000256" key="2">
    <source>
        <dbReference type="ARBA" id="ARBA00022448"/>
    </source>
</evidence>
<keyword evidence="3" id="KW-1003">Cell membrane</keyword>
<reference evidence="12 13" key="1">
    <citation type="submission" date="2020-07" db="EMBL/GenBank/DDBJ databases">
        <title>Sequencing the genomes of 1000 actinobacteria strains.</title>
        <authorList>
            <person name="Klenk H.-P."/>
        </authorList>
    </citation>
    <scope>NUCLEOTIDE SEQUENCE [LARGE SCALE GENOMIC DNA]</scope>
    <source>
        <strain evidence="12 13">DSM 29531</strain>
    </source>
</reference>
<keyword evidence="13" id="KW-1185">Reference proteome</keyword>
<dbReference type="Proteomes" id="UP000571817">
    <property type="component" value="Unassembled WGS sequence"/>
</dbReference>
<protein>
    <submittedName>
        <fullName evidence="12">ATP-binding cassette subfamily B protein</fullName>
    </submittedName>
</protein>
<evidence type="ECO:0000256" key="6">
    <source>
        <dbReference type="ARBA" id="ARBA00022840"/>
    </source>
</evidence>
<keyword evidence="4 9" id="KW-0812">Transmembrane</keyword>
<accession>A0A853DE86</accession>
<dbReference type="InterPro" id="IPR027417">
    <property type="entry name" value="P-loop_NTPase"/>
</dbReference>
<dbReference type="CDD" id="cd18548">
    <property type="entry name" value="ABC_6TM_Tm287_like"/>
    <property type="match status" value="1"/>
</dbReference>
<dbReference type="Pfam" id="PF00005">
    <property type="entry name" value="ABC_tran"/>
    <property type="match status" value="1"/>
</dbReference>
<evidence type="ECO:0000256" key="4">
    <source>
        <dbReference type="ARBA" id="ARBA00022692"/>
    </source>
</evidence>
<feature type="transmembrane region" description="Helical" evidence="9">
    <location>
        <begin position="12"/>
        <end position="34"/>
    </location>
</feature>
<evidence type="ECO:0000256" key="1">
    <source>
        <dbReference type="ARBA" id="ARBA00004651"/>
    </source>
</evidence>
<evidence type="ECO:0000259" key="10">
    <source>
        <dbReference type="PROSITE" id="PS50893"/>
    </source>
</evidence>
<feature type="transmembrane region" description="Helical" evidence="9">
    <location>
        <begin position="280"/>
        <end position="298"/>
    </location>
</feature>
<feature type="domain" description="ABC transmembrane type-1" evidence="11">
    <location>
        <begin position="19"/>
        <end position="300"/>
    </location>
</feature>